<dbReference type="EMBL" id="BAHD01000049">
    <property type="protein sequence ID" value="GAB96811.1"/>
    <property type="molecule type" value="Genomic_DNA"/>
</dbReference>
<feature type="domain" description="PhnB-like" evidence="1">
    <location>
        <begin position="6"/>
        <end position="120"/>
    </location>
</feature>
<sequence length="164" mass="18042">MTDQPRITTCLWFDRGGLEAAELYCSVIPDSEITGVTGSTPDIPGRQEGVPLEVHFRLGDQHYVVLNGGPLFPLTEAVSIQVLVDDQAELDRIWSALLEGGSESQCGWLKDRFGLSWQIVPRRFVELMSGEDEAARERVVRQMLTMIKLDIAPLETAAAGSVDA</sequence>
<dbReference type="OrthoDB" id="9806473at2"/>
<dbReference type="Gene3D" id="3.10.180.10">
    <property type="entry name" value="2,3-Dihydroxybiphenyl 1,2-Dioxygenase, domain 1"/>
    <property type="match status" value="1"/>
</dbReference>
<gene>
    <name evidence="2" type="ORF">KILIM_049_00290</name>
</gene>
<dbReference type="Pfam" id="PF06983">
    <property type="entry name" value="3-dmu-9_3-mt"/>
    <property type="match status" value="1"/>
</dbReference>
<organism evidence="2 3">
    <name type="scientific">Kineosphaera limosa NBRC 100340</name>
    <dbReference type="NCBI Taxonomy" id="1184609"/>
    <lineage>
        <taxon>Bacteria</taxon>
        <taxon>Bacillati</taxon>
        <taxon>Actinomycetota</taxon>
        <taxon>Actinomycetes</taxon>
        <taxon>Micrococcales</taxon>
        <taxon>Dermatophilaceae</taxon>
        <taxon>Kineosphaera</taxon>
    </lineage>
</organism>
<dbReference type="AlphaFoldDB" id="K6WSM8"/>
<evidence type="ECO:0000259" key="1">
    <source>
        <dbReference type="Pfam" id="PF06983"/>
    </source>
</evidence>
<dbReference type="Proteomes" id="UP000008366">
    <property type="component" value="Unassembled WGS sequence"/>
</dbReference>
<comment type="caution">
    <text evidence="2">The sequence shown here is derived from an EMBL/GenBank/DDBJ whole genome shotgun (WGS) entry which is preliminary data.</text>
</comment>
<protein>
    <recommendedName>
        <fullName evidence="1">PhnB-like domain-containing protein</fullName>
    </recommendedName>
</protein>
<proteinExistence type="predicted"/>
<dbReference type="RefSeq" id="WP_006593343.1">
    <property type="nucleotide sequence ID" value="NZ_BAHD01000049.1"/>
</dbReference>
<dbReference type="eggNOG" id="COG3865">
    <property type="taxonomic scope" value="Bacteria"/>
</dbReference>
<keyword evidence="3" id="KW-1185">Reference proteome</keyword>
<dbReference type="InterPro" id="IPR028973">
    <property type="entry name" value="PhnB-like"/>
</dbReference>
<dbReference type="SUPFAM" id="SSF54593">
    <property type="entry name" value="Glyoxalase/Bleomycin resistance protein/Dihydroxybiphenyl dioxygenase"/>
    <property type="match status" value="1"/>
</dbReference>
<dbReference type="InterPro" id="IPR029068">
    <property type="entry name" value="Glyas_Bleomycin-R_OHBP_Dase"/>
</dbReference>
<dbReference type="PIRSF" id="PIRSF021700">
    <property type="entry name" value="3_dmu_93_MTrfase"/>
    <property type="match status" value="1"/>
</dbReference>
<dbReference type="PANTHER" id="PTHR33990:SF2">
    <property type="entry name" value="PHNB-LIKE DOMAIN-CONTAINING PROTEIN"/>
    <property type="match status" value="1"/>
</dbReference>
<dbReference type="PANTHER" id="PTHR33990">
    <property type="entry name" value="PROTEIN YJDN-RELATED"/>
    <property type="match status" value="1"/>
</dbReference>
<reference evidence="2 3" key="1">
    <citation type="submission" date="2012-08" db="EMBL/GenBank/DDBJ databases">
        <title>Whole genome shotgun sequence of Kineosphaera limosa NBRC 100340.</title>
        <authorList>
            <person name="Yoshida I."/>
            <person name="Isaki S."/>
            <person name="Hosoyama A."/>
            <person name="Tsuchikane K."/>
            <person name="Katsumata H."/>
            <person name="Ando Y."/>
            <person name="Ohji S."/>
            <person name="Hamada M."/>
            <person name="Tamura T."/>
            <person name="Yamazoe A."/>
            <person name="Yamazaki S."/>
            <person name="Fujita N."/>
        </authorList>
    </citation>
    <scope>NUCLEOTIDE SEQUENCE [LARGE SCALE GENOMIC DNA]</scope>
    <source>
        <strain evidence="2 3">NBRC 100340</strain>
    </source>
</reference>
<dbReference type="STRING" id="1184609.KILIM_049_00290"/>
<dbReference type="CDD" id="cd06588">
    <property type="entry name" value="PhnB_like"/>
    <property type="match status" value="1"/>
</dbReference>
<name>K6WSM8_9MICO</name>
<evidence type="ECO:0000313" key="2">
    <source>
        <dbReference type="EMBL" id="GAB96811.1"/>
    </source>
</evidence>
<accession>K6WSM8</accession>
<evidence type="ECO:0000313" key="3">
    <source>
        <dbReference type="Proteomes" id="UP000008366"/>
    </source>
</evidence>
<dbReference type="InterPro" id="IPR009725">
    <property type="entry name" value="3_dmu_93_MTrfase"/>
</dbReference>